<dbReference type="Pfam" id="PF03548">
    <property type="entry name" value="LolA"/>
    <property type="match status" value="1"/>
</dbReference>
<dbReference type="Gene3D" id="2.50.20.10">
    <property type="entry name" value="Lipoprotein localisation LolA/LolB/LppX"/>
    <property type="match status" value="1"/>
</dbReference>
<evidence type="ECO:0000313" key="3">
    <source>
        <dbReference type="EMBL" id="GAP42740.1"/>
    </source>
</evidence>
<dbReference type="Proteomes" id="UP000053091">
    <property type="component" value="Unassembled WGS sequence"/>
</dbReference>
<dbReference type="SUPFAM" id="SSF89392">
    <property type="entry name" value="Prokaryotic lipoproteins and lipoprotein localization factors"/>
    <property type="match status" value="1"/>
</dbReference>
<dbReference type="PANTHER" id="PTHR35869:SF1">
    <property type="entry name" value="OUTER-MEMBRANE LIPOPROTEIN CARRIER PROTEIN"/>
    <property type="match status" value="1"/>
</dbReference>
<dbReference type="OrthoDB" id="9810685at2"/>
<dbReference type="RefSeq" id="WP_062039013.1">
    <property type="nucleotide sequence ID" value="NZ_DF968182.1"/>
</dbReference>
<reference evidence="3" key="1">
    <citation type="journal article" date="2015" name="Genome Announc.">
        <title>Draft Genome Sequence of Bacteroidales Strain TBC1, a Novel Isolate from a Methanogenic Wastewater Treatment System.</title>
        <authorList>
            <person name="Tourlousse D.M."/>
            <person name="Matsuura N."/>
            <person name="Sun L."/>
            <person name="Toyonaga M."/>
            <person name="Kuroda K."/>
            <person name="Ohashi A."/>
            <person name="Cruz R."/>
            <person name="Yamaguchi T."/>
            <person name="Sekiguchi Y."/>
        </authorList>
    </citation>
    <scope>NUCLEOTIDE SEQUENCE [LARGE SCALE GENOMIC DNA]</scope>
    <source>
        <strain evidence="3">TBC1</strain>
    </source>
</reference>
<sequence>MKNVFLALLSLLFVLPAFTQTDRKARTILDEVSAKTKAYKTIRIEFTYKMENKAQNINDSFKGVLISKGEYYKLSFSGQEIFSNGKTVWTYLKDANEVQINNVSKEDDSFTPNNLLSSYNENFKARLLEENSKQQVIELIPVQKKNFNKVRVTIERARKIVSSITIFDKNGSTYTYTVNKFETDLPFTDSMFVFKTSEHPGVEEIDMR</sequence>
<gene>
    <name evidence="3" type="ORF">TBC1_11879</name>
</gene>
<feature type="signal peptide" evidence="2">
    <location>
        <begin position="1"/>
        <end position="19"/>
    </location>
</feature>
<evidence type="ECO:0000256" key="2">
    <source>
        <dbReference type="SAM" id="SignalP"/>
    </source>
</evidence>
<name>A0A0S7BZF7_9BACT</name>
<dbReference type="EMBL" id="DF968182">
    <property type="protein sequence ID" value="GAP42740.1"/>
    <property type="molecule type" value="Genomic_DNA"/>
</dbReference>
<dbReference type="STRING" id="1678841.TBC1_11879"/>
<keyword evidence="3" id="KW-0449">Lipoprotein</keyword>
<dbReference type="CDD" id="cd16325">
    <property type="entry name" value="LolA"/>
    <property type="match status" value="1"/>
</dbReference>
<proteinExistence type="predicted"/>
<keyword evidence="1 2" id="KW-0732">Signal</keyword>
<dbReference type="InterPro" id="IPR004564">
    <property type="entry name" value="OM_lipoprot_carrier_LolA-like"/>
</dbReference>
<accession>A0A0S7BZF7</accession>
<protein>
    <submittedName>
        <fullName evidence="3">Outer membrane lipoprotein-sorting protein</fullName>
    </submittedName>
</protein>
<evidence type="ECO:0000313" key="4">
    <source>
        <dbReference type="Proteomes" id="UP000053091"/>
    </source>
</evidence>
<keyword evidence="4" id="KW-1185">Reference proteome</keyword>
<dbReference type="InterPro" id="IPR029046">
    <property type="entry name" value="LolA/LolB/LppX"/>
</dbReference>
<dbReference type="AlphaFoldDB" id="A0A0S7BZF7"/>
<organism evidence="3">
    <name type="scientific">Lentimicrobium saccharophilum</name>
    <dbReference type="NCBI Taxonomy" id="1678841"/>
    <lineage>
        <taxon>Bacteria</taxon>
        <taxon>Pseudomonadati</taxon>
        <taxon>Bacteroidota</taxon>
        <taxon>Bacteroidia</taxon>
        <taxon>Bacteroidales</taxon>
        <taxon>Lentimicrobiaceae</taxon>
        <taxon>Lentimicrobium</taxon>
    </lineage>
</organism>
<dbReference type="PANTHER" id="PTHR35869">
    <property type="entry name" value="OUTER-MEMBRANE LIPOPROTEIN CARRIER PROTEIN"/>
    <property type="match status" value="1"/>
</dbReference>
<feature type="chain" id="PRO_5006633402" evidence="2">
    <location>
        <begin position="20"/>
        <end position="208"/>
    </location>
</feature>
<evidence type="ECO:0000256" key="1">
    <source>
        <dbReference type="ARBA" id="ARBA00022729"/>
    </source>
</evidence>